<name>A0A7H8T4V7_STRCX</name>
<dbReference type="SUPFAM" id="SSF82171">
    <property type="entry name" value="DPP6 N-terminal domain-like"/>
    <property type="match status" value="1"/>
</dbReference>
<dbReference type="RefSeq" id="WP_176575390.1">
    <property type="nucleotide sequence ID" value="NZ_CBDRGH010000030.1"/>
</dbReference>
<keyword evidence="4" id="KW-1185">Reference proteome</keyword>
<sequence length="428" mass="45039">MHSSKRVRALAVAVALAATTAALAGTQASAGPRVPTVERVTVSATGEQGNGDSYAPEFSADGRFAAFTADASNLVSGDTNEVSDVFVRDLRTGAVERVSVASDGSQADQRSTVQGISADGRYVLFRSNARNLVHWDTPPADAGADDIYLHDRRTGTTKRISVAFDGGSAYAAGAAMSANARYIAFNAKADRMEEGAADLFGAVYLFDRTTGTTKRISNPDRPTNPALFQDVSADGRYVLYTQLVPRSADGVTWVHDRRTGAEERVNVKADGSPAPRYAMPATLSGDGRSVAFQNWDEDLLPGGGPDASDLYVRDLRTDVTRRIDAGPDGESMPDRPVLSDDGRYVGYEATPRLPDGTLGPANVYLRDLRTGSTRLVSAALAGGPVTDASVWVQSVSAGAEHIGISTASSQLVAGDTNGASDGFVRRAR</sequence>
<dbReference type="Gene3D" id="2.120.10.30">
    <property type="entry name" value="TolB, C-terminal domain"/>
    <property type="match status" value="2"/>
</dbReference>
<dbReference type="AlphaFoldDB" id="A0A7H8T4V7"/>
<evidence type="ECO:0000313" key="3">
    <source>
        <dbReference type="EMBL" id="QKZ18513.1"/>
    </source>
</evidence>
<dbReference type="InterPro" id="IPR011659">
    <property type="entry name" value="WD40"/>
</dbReference>
<reference evidence="3 4" key="1">
    <citation type="submission" date="2020-06" db="EMBL/GenBank/DDBJ databases">
        <title>Genome mining for natural products.</title>
        <authorList>
            <person name="Zhang B."/>
            <person name="Shi J."/>
            <person name="Ge H."/>
        </authorList>
    </citation>
    <scope>NUCLEOTIDE SEQUENCE [LARGE SCALE GENOMIC DNA]</scope>
    <source>
        <strain evidence="3 4">NA02069</strain>
    </source>
</reference>
<evidence type="ECO:0000313" key="4">
    <source>
        <dbReference type="Proteomes" id="UP000509418"/>
    </source>
</evidence>
<organism evidence="3 4">
    <name type="scientific">Streptomyces chartreusis</name>
    <dbReference type="NCBI Taxonomy" id="1969"/>
    <lineage>
        <taxon>Bacteria</taxon>
        <taxon>Bacillati</taxon>
        <taxon>Actinomycetota</taxon>
        <taxon>Actinomycetes</taxon>
        <taxon>Kitasatosporales</taxon>
        <taxon>Streptomycetaceae</taxon>
        <taxon>Streptomyces</taxon>
    </lineage>
</organism>
<keyword evidence="2" id="KW-0732">Signal</keyword>
<protein>
    <submittedName>
        <fullName evidence="3">PD40 domain-containing protein</fullName>
    </submittedName>
</protein>
<dbReference type="Pfam" id="PF07676">
    <property type="entry name" value="PD40"/>
    <property type="match status" value="1"/>
</dbReference>
<dbReference type="EMBL" id="CP056041">
    <property type="protein sequence ID" value="QKZ18513.1"/>
    <property type="molecule type" value="Genomic_DNA"/>
</dbReference>
<dbReference type="InterPro" id="IPR011042">
    <property type="entry name" value="6-blade_b-propeller_TolB-like"/>
</dbReference>
<accession>A0A7H8T4V7</accession>
<dbReference type="PANTHER" id="PTHR36842">
    <property type="entry name" value="PROTEIN TOLB HOMOLOG"/>
    <property type="match status" value="1"/>
</dbReference>
<dbReference type="Proteomes" id="UP000509418">
    <property type="component" value="Chromosome"/>
</dbReference>
<evidence type="ECO:0000256" key="1">
    <source>
        <dbReference type="ARBA" id="ARBA00009820"/>
    </source>
</evidence>
<gene>
    <name evidence="3" type="ORF">HUT05_14745</name>
</gene>
<evidence type="ECO:0000256" key="2">
    <source>
        <dbReference type="SAM" id="SignalP"/>
    </source>
</evidence>
<feature type="signal peptide" evidence="2">
    <location>
        <begin position="1"/>
        <end position="24"/>
    </location>
</feature>
<feature type="chain" id="PRO_5038437525" evidence="2">
    <location>
        <begin position="25"/>
        <end position="428"/>
    </location>
</feature>
<comment type="similarity">
    <text evidence="1">Belongs to the TolB family.</text>
</comment>
<proteinExistence type="inferred from homology"/>